<organism evidence="1 2">
    <name type="scientific">Hohenbuehelia grisea</name>
    <dbReference type="NCBI Taxonomy" id="104357"/>
    <lineage>
        <taxon>Eukaryota</taxon>
        <taxon>Fungi</taxon>
        <taxon>Dikarya</taxon>
        <taxon>Basidiomycota</taxon>
        <taxon>Agaricomycotina</taxon>
        <taxon>Agaricomycetes</taxon>
        <taxon>Agaricomycetidae</taxon>
        <taxon>Agaricales</taxon>
        <taxon>Pleurotineae</taxon>
        <taxon>Pleurotaceae</taxon>
        <taxon>Hohenbuehelia</taxon>
    </lineage>
</organism>
<accession>A0ABR3IT20</accession>
<gene>
    <name evidence="1" type="ORF">HGRIS_012683</name>
</gene>
<evidence type="ECO:0000313" key="1">
    <source>
        <dbReference type="EMBL" id="KAL0946461.1"/>
    </source>
</evidence>
<sequence length="75" mass="8348">MSRLEPEVIANYADGCAYVKGKLEDAFRPGGILAEKPTTKAVKDASAQAKREDVDLIVRFTYTRILDHFSYIEGP</sequence>
<protein>
    <submittedName>
        <fullName evidence="1">Uncharacterized protein</fullName>
    </submittedName>
</protein>
<keyword evidence="2" id="KW-1185">Reference proteome</keyword>
<proteinExistence type="predicted"/>
<dbReference type="Proteomes" id="UP001556367">
    <property type="component" value="Unassembled WGS sequence"/>
</dbReference>
<comment type="caution">
    <text evidence="1">The sequence shown here is derived from an EMBL/GenBank/DDBJ whole genome shotgun (WGS) entry which is preliminary data.</text>
</comment>
<evidence type="ECO:0000313" key="2">
    <source>
        <dbReference type="Proteomes" id="UP001556367"/>
    </source>
</evidence>
<name>A0ABR3IT20_9AGAR</name>
<reference evidence="2" key="1">
    <citation type="submission" date="2024-06" db="EMBL/GenBank/DDBJ databases">
        <title>Multi-omics analyses provide insights into the biosynthesis of the anticancer antibiotic pleurotin in Hohenbuehelia grisea.</title>
        <authorList>
            <person name="Weaver J.A."/>
            <person name="Alberti F."/>
        </authorList>
    </citation>
    <scope>NUCLEOTIDE SEQUENCE [LARGE SCALE GENOMIC DNA]</scope>
    <source>
        <strain evidence="2">T-177</strain>
    </source>
</reference>
<dbReference type="EMBL" id="JASNQZ010000015">
    <property type="protein sequence ID" value="KAL0946461.1"/>
    <property type="molecule type" value="Genomic_DNA"/>
</dbReference>